<keyword evidence="3" id="KW-1003">Cell membrane</keyword>
<feature type="non-terminal residue" evidence="15">
    <location>
        <position position="594"/>
    </location>
</feature>
<dbReference type="GO" id="GO:0001591">
    <property type="term" value="F:dopamine neurotransmitter receptor activity, coupled via Gi/Go"/>
    <property type="evidence" value="ECO:0007669"/>
    <property type="project" value="TreeGrafter"/>
</dbReference>
<evidence type="ECO:0000256" key="11">
    <source>
        <dbReference type="RuleBase" id="RU000688"/>
    </source>
</evidence>
<gene>
    <name evidence="15" type="ORF">MNOR_LOCUS26347</name>
</gene>
<sequence>MCNKLSYRTLTWIAASFVTVVSERKNADWSPLHLNKSIPTILDQINKTISKFEYPNYPVIDVPQYILGGLWPLEIISLPEVPARDFMCGLRPPKPWLTNVYSSSQLCTNDGFYDKVLDIIHILIVPSWRMIYFIIILALLARVTTYFVLITLTIFRRISLIKVETFRISLLGIIRQFSTIISCLFNVIYVVSNYYWNIPLYWCDLWLAMDVIGSTCSIFNLVAISIDRYIAVTNPLQYAHHKNNKRIFLTIAVVWLVSIGIGVPVFFINTPPENQDANTCIFHSAEFIIISSLSSFYIPCIIMIYLYIRIFKALNERAKKKKKPKPKDIVAGSVIENVAQTKKLAETTLGGKPTTTTSVETNVVEEDKNTNNTSNSQDEDEEDEDEELPTRAQDDDCHIINNPKVTEPLPPLQEEKESTTDGETVIANPTTVSATKTVPEKNTPSRNTKDPESRQALLHQQKKVTINSKRNGSAGAGNAAGAEGGVTVKKDKKAAARFTIYKVNKASKKKRENKATKRENKATKTLAIVLGGCWVPFFTVNISILHSQTMLYMNIFPIYILLPNPIIYTIFNPEFRKSRKILLSAKLDMFIHLS</sequence>
<evidence type="ECO:0000313" key="16">
    <source>
        <dbReference type="Proteomes" id="UP001497623"/>
    </source>
</evidence>
<dbReference type="PROSITE" id="PS00237">
    <property type="entry name" value="G_PROTEIN_RECEP_F1_1"/>
    <property type="match status" value="1"/>
</dbReference>
<feature type="transmembrane region" description="Helical" evidence="13">
    <location>
        <begin position="551"/>
        <end position="571"/>
    </location>
</feature>
<accession>A0AAV2RM94</accession>
<feature type="compositionally biased region" description="Low complexity" evidence="12">
    <location>
        <begin position="347"/>
        <end position="362"/>
    </location>
</feature>
<keyword evidence="4 11" id="KW-0812">Transmembrane</keyword>
<feature type="domain" description="G-protein coupled receptors family 1 profile" evidence="14">
    <location>
        <begin position="144"/>
        <end position="572"/>
    </location>
</feature>
<dbReference type="GO" id="GO:0004930">
    <property type="term" value="F:G protein-coupled receptor activity"/>
    <property type="evidence" value="ECO:0007669"/>
    <property type="project" value="UniProtKB-KW"/>
</dbReference>
<evidence type="ECO:0000256" key="6">
    <source>
        <dbReference type="ARBA" id="ARBA00023040"/>
    </source>
</evidence>
<dbReference type="InterPro" id="IPR000276">
    <property type="entry name" value="GPCR_Rhodpsn"/>
</dbReference>
<evidence type="ECO:0000256" key="7">
    <source>
        <dbReference type="ARBA" id="ARBA00023136"/>
    </source>
</evidence>
<keyword evidence="7 13" id="KW-0472">Membrane</keyword>
<comment type="subcellular location">
    <subcellularLocation>
        <location evidence="1">Cell membrane</location>
        <topology evidence="1">Multi-pass membrane protein</topology>
    </subcellularLocation>
</comment>
<keyword evidence="5 13" id="KW-1133">Transmembrane helix</keyword>
<feature type="transmembrane region" description="Helical" evidence="13">
    <location>
        <begin position="176"/>
        <end position="195"/>
    </location>
</feature>
<protein>
    <recommendedName>
        <fullName evidence="14">G-protein coupled receptors family 1 profile domain-containing protein</fullName>
    </recommendedName>
</protein>
<feature type="transmembrane region" description="Helical" evidence="13">
    <location>
        <begin position="207"/>
        <end position="226"/>
    </location>
</feature>
<comment type="caution">
    <text evidence="15">The sequence shown here is derived from an EMBL/GenBank/DDBJ whole genome shotgun (WGS) entry which is preliminary data.</text>
</comment>
<dbReference type="Proteomes" id="UP001497623">
    <property type="component" value="Unassembled WGS sequence"/>
</dbReference>
<feature type="transmembrane region" description="Helical" evidence="13">
    <location>
        <begin position="287"/>
        <end position="308"/>
    </location>
</feature>
<dbReference type="PANTHER" id="PTHR24248">
    <property type="entry name" value="ADRENERGIC RECEPTOR-RELATED G-PROTEIN COUPLED RECEPTOR"/>
    <property type="match status" value="1"/>
</dbReference>
<keyword evidence="8" id="KW-1015">Disulfide bond</keyword>
<dbReference type="PANTHER" id="PTHR24248:SF125">
    <property type="entry name" value="DOPAMINE D2-LIKE RECEPTOR"/>
    <property type="match status" value="1"/>
</dbReference>
<dbReference type="GO" id="GO:0005886">
    <property type="term" value="C:plasma membrane"/>
    <property type="evidence" value="ECO:0007669"/>
    <property type="project" value="UniProtKB-SubCell"/>
</dbReference>
<feature type="transmembrane region" description="Helical" evidence="13">
    <location>
        <begin position="247"/>
        <end position="267"/>
    </location>
</feature>
<reference evidence="15 16" key="1">
    <citation type="submission" date="2024-05" db="EMBL/GenBank/DDBJ databases">
        <authorList>
            <person name="Wallberg A."/>
        </authorList>
    </citation>
    <scope>NUCLEOTIDE SEQUENCE [LARGE SCALE GENOMIC DNA]</scope>
</reference>
<feature type="region of interest" description="Disordered" evidence="12">
    <location>
        <begin position="346"/>
        <end position="455"/>
    </location>
</feature>
<dbReference type="Pfam" id="PF00001">
    <property type="entry name" value="7tm_1"/>
    <property type="match status" value="1"/>
</dbReference>
<keyword evidence="16" id="KW-1185">Reference proteome</keyword>
<name>A0AAV2RM94_MEGNR</name>
<evidence type="ECO:0000256" key="8">
    <source>
        <dbReference type="ARBA" id="ARBA00023157"/>
    </source>
</evidence>
<evidence type="ECO:0000256" key="13">
    <source>
        <dbReference type="SAM" id="Phobius"/>
    </source>
</evidence>
<proteinExistence type="inferred from homology"/>
<evidence type="ECO:0000259" key="14">
    <source>
        <dbReference type="PROSITE" id="PS50262"/>
    </source>
</evidence>
<feature type="compositionally biased region" description="Acidic residues" evidence="12">
    <location>
        <begin position="377"/>
        <end position="387"/>
    </location>
</feature>
<organism evidence="15 16">
    <name type="scientific">Meganyctiphanes norvegica</name>
    <name type="common">Northern krill</name>
    <name type="synonym">Thysanopoda norvegica</name>
    <dbReference type="NCBI Taxonomy" id="48144"/>
    <lineage>
        <taxon>Eukaryota</taxon>
        <taxon>Metazoa</taxon>
        <taxon>Ecdysozoa</taxon>
        <taxon>Arthropoda</taxon>
        <taxon>Crustacea</taxon>
        <taxon>Multicrustacea</taxon>
        <taxon>Malacostraca</taxon>
        <taxon>Eumalacostraca</taxon>
        <taxon>Eucarida</taxon>
        <taxon>Euphausiacea</taxon>
        <taxon>Euphausiidae</taxon>
        <taxon>Meganyctiphanes</taxon>
    </lineage>
</organism>
<keyword evidence="6 11" id="KW-0297">G-protein coupled receptor</keyword>
<dbReference type="GO" id="GO:0045202">
    <property type="term" value="C:synapse"/>
    <property type="evidence" value="ECO:0007669"/>
    <property type="project" value="GOC"/>
</dbReference>
<evidence type="ECO:0000313" key="15">
    <source>
        <dbReference type="EMBL" id="CAL4129720.1"/>
    </source>
</evidence>
<dbReference type="Gene3D" id="1.20.1070.10">
    <property type="entry name" value="Rhodopsin 7-helix transmembrane proteins"/>
    <property type="match status" value="2"/>
</dbReference>
<evidence type="ECO:0000256" key="10">
    <source>
        <dbReference type="ARBA" id="ARBA00023224"/>
    </source>
</evidence>
<comment type="similarity">
    <text evidence="2 11">Belongs to the G-protein coupled receptor 1 family.</text>
</comment>
<keyword evidence="9 11" id="KW-0675">Receptor</keyword>
<dbReference type="PROSITE" id="PS50262">
    <property type="entry name" value="G_PROTEIN_RECEP_F1_2"/>
    <property type="match status" value="1"/>
</dbReference>
<evidence type="ECO:0000256" key="2">
    <source>
        <dbReference type="ARBA" id="ARBA00010663"/>
    </source>
</evidence>
<evidence type="ECO:0000256" key="1">
    <source>
        <dbReference type="ARBA" id="ARBA00004651"/>
    </source>
</evidence>
<dbReference type="PRINTS" id="PR00237">
    <property type="entry name" value="GPCRRHODOPSN"/>
</dbReference>
<evidence type="ECO:0000256" key="9">
    <source>
        <dbReference type="ARBA" id="ARBA00023170"/>
    </source>
</evidence>
<keyword evidence="10 11" id="KW-0807">Transducer</keyword>
<dbReference type="SUPFAM" id="SSF81321">
    <property type="entry name" value="Family A G protein-coupled receptor-like"/>
    <property type="match status" value="1"/>
</dbReference>
<feature type="transmembrane region" description="Helical" evidence="13">
    <location>
        <begin position="526"/>
        <end position="545"/>
    </location>
</feature>
<feature type="compositionally biased region" description="Polar residues" evidence="12">
    <location>
        <begin position="427"/>
        <end position="446"/>
    </location>
</feature>
<dbReference type="AlphaFoldDB" id="A0AAV2RM94"/>
<feature type="compositionally biased region" description="Basic and acidic residues" evidence="12">
    <location>
        <begin position="388"/>
        <end position="398"/>
    </location>
</feature>
<evidence type="ECO:0000256" key="12">
    <source>
        <dbReference type="SAM" id="MobiDB-lite"/>
    </source>
</evidence>
<evidence type="ECO:0000256" key="4">
    <source>
        <dbReference type="ARBA" id="ARBA00022692"/>
    </source>
</evidence>
<feature type="transmembrane region" description="Helical" evidence="13">
    <location>
        <begin position="130"/>
        <end position="155"/>
    </location>
</feature>
<dbReference type="EMBL" id="CAXKWB010026194">
    <property type="protein sequence ID" value="CAL4129720.1"/>
    <property type="molecule type" value="Genomic_DNA"/>
</dbReference>
<dbReference type="InterPro" id="IPR017452">
    <property type="entry name" value="GPCR_Rhodpsn_7TM"/>
</dbReference>
<evidence type="ECO:0000256" key="3">
    <source>
        <dbReference type="ARBA" id="ARBA00022475"/>
    </source>
</evidence>
<evidence type="ECO:0000256" key="5">
    <source>
        <dbReference type="ARBA" id="ARBA00022989"/>
    </source>
</evidence>